<dbReference type="Gene3D" id="3.40.1190.20">
    <property type="match status" value="1"/>
</dbReference>
<evidence type="ECO:0000256" key="4">
    <source>
        <dbReference type="ARBA" id="ARBA00022741"/>
    </source>
</evidence>
<keyword evidence="4" id="KW-0547">Nucleotide-binding</keyword>
<dbReference type="Proteomes" id="UP000236544">
    <property type="component" value="Unassembled WGS sequence"/>
</dbReference>
<organism evidence="8 9">
    <name type="scientific">Lachancea quebecensis</name>
    <dbReference type="NCBI Taxonomy" id="1654605"/>
    <lineage>
        <taxon>Eukaryota</taxon>
        <taxon>Fungi</taxon>
        <taxon>Dikarya</taxon>
        <taxon>Ascomycota</taxon>
        <taxon>Saccharomycotina</taxon>
        <taxon>Saccharomycetes</taxon>
        <taxon>Saccharomycetales</taxon>
        <taxon>Saccharomycetaceae</taxon>
        <taxon>Lachancea</taxon>
    </lineage>
</organism>
<accession>A0A0P1KTJ1</accession>
<keyword evidence="3" id="KW-0808">Transferase</keyword>
<protein>
    <recommendedName>
        <fullName evidence="2">pyridoxal kinase</fullName>
        <ecNumber evidence="2">2.7.1.35</ecNumber>
    </recommendedName>
</protein>
<dbReference type="EMBL" id="LN890527">
    <property type="protein sequence ID" value="CUS23370.1"/>
    <property type="molecule type" value="Genomic_DNA"/>
</dbReference>
<feature type="domain" description="Pyridoxamine kinase/Phosphomethylpyrimidine kinase" evidence="7">
    <location>
        <begin position="74"/>
        <end position="233"/>
    </location>
</feature>
<dbReference type="InterPro" id="IPR013749">
    <property type="entry name" value="PM/HMP-P_kinase-1"/>
</dbReference>
<dbReference type="PANTHER" id="PTHR10534">
    <property type="entry name" value="PYRIDOXAL KINASE"/>
    <property type="match status" value="1"/>
</dbReference>
<comment type="similarity">
    <text evidence="1">Belongs to the pyridoxine kinase family.</text>
</comment>
<dbReference type="InterPro" id="IPR029056">
    <property type="entry name" value="Ribokinase-like"/>
</dbReference>
<dbReference type="GO" id="GO:0008478">
    <property type="term" value="F:pyridoxal kinase activity"/>
    <property type="evidence" value="ECO:0007669"/>
    <property type="project" value="UniProtKB-EC"/>
</dbReference>
<evidence type="ECO:0000313" key="9">
    <source>
        <dbReference type="Proteomes" id="UP000236544"/>
    </source>
</evidence>
<dbReference type="CDD" id="cd01173">
    <property type="entry name" value="pyridoxal_pyridoxamine_kinase"/>
    <property type="match status" value="1"/>
</dbReference>
<dbReference type="NCBIfam" id="TIGR00687">
    <property type="entry name" value="pyridox_kin"/>
    <property type="match status" value="1"/>
</dbReference>
<dbReference type="AlphaFoldDB" id="A0A0P1KTJ1"/>
<keyword evidence="5" id="KW-0418">Kinase</keyword>
<dbReference type="PANTHER" id="PTHR10534:SF12">
    <property type="entry name" value="PYRIDOXAL KINASE BUD17-RELATED"/>
    <property type="match status" value="1"/>
</dbReference>
<dbReference type="GO" id="GO:0009443">
    <property type="term" value="P:pyridoxal 5'-phosphate salvage"/>
    <property type="evidence" value="ECO:0007669"/>
    <property type="project" value="InterPro"/>
</dbReference>
<proteinExistence type="inferred from homology"/>
<keyword evidence="6" id="KW-0067">ATP-binding</keyword>
<evidence type="ECO:0000313" key="8">
    <source>
        <dbReference type="EMBL" id="CUS23370.1"/>
    </source>
</evidence>
<evidence type="ECO:0000256" key="1">
    <source>
        <dbReference type="ARBA" id="ARBA00008805"/>
    </source>
</evidence>
<dbReference type="GO" id="GO:0005524">
    <property type="term" value="F:ATP binding"/>
    <property type="evidence" value="ECO:0007669"/>
    <property type="project" value="UniProtKB-KW"/>
</dbReference>
<reference evidence="9" key="1">
    <citation type="submission" date="2015-10" db="EMBL/GenBank/DDBJ databases">
        <authorList>
            <person name="Devillers H."/>
        </authorList>
    </citation>
    <scope>NUCLEOTIDE SEQUENCE [LARGE SCALE GENOMIC DNA]</scope>
</reference>
<evidence type="ECO:0000256" key="6">
    <source>
        <dbReference type="ARBA" id="ARBA00022840"/>
    </source>
</evidence>
<dbReference type="GO" id="GO:0005829">
    <property type="term" value="C:cytosol"/>
    <property type="evidence" value="ECO:0007669"/>
    <property type="project" value="TreeGrafter"/>
</dbReference>
<gene>
    <name evidence="8" type="ORF">LAQU0_S09e03246g</name>
</gene>
<dbReference type="EC" id="2.7.1.35" evidence="2"/>
<evidence type="ECO:0000256" key="5">
    <source>
        <dbReference type="ARBA" id="ARBA00022777"/>
    </source>
</evidence>
<dbReference type="OrthoDB" id="2104723at2759"/>
<dbReference type="InterPro" id="IPR004625">
    <property type="entry name" value="PyrdxlKinase"/>
</dbReference>
<keyword evidence="9" id="KW-1185">Reference proteome</keyword>
<evidence type="ECO:0000256" key="3">
    <source>
        <dbReference type="ARBA" id="ARBA00022679"/>
    </source>
</evidence>
<evidence type="ECO:0000256" key="2">
    <source>
        <dbReference type="ARBA" id="ARBA00012104"/>
    </source>
</evidence>
<name>A0A0P1KTJ1_9SACH</name>
<dbReference type="SUPFAM" id="SSF53613">
    <property type="entry name" value="Ribokinase-like"/>
    <property type="match status" value="1"/>
</dbReference>
<evidence type="ECO:0000259" key="7">
    <source>
        <dbReference type="Pfam" id="PF08543"/>
    </source>
</evidence>
<sequence>MARKVLSIQSHVVHGYVGNKAATFPLQYRGWDVDALNTVQFSNHPGYGHFKGFRSEASDLQEIIEKGLLGGLEIQYDAILTGYVPDIEGLRAIGKTLIKLCEKDHRVKWVLDPVLGDNGKLYVPEEAIPAYRDILTHGAVYLATPNQFEMEVLTGVQICDLASLKQSIQQFHELYPRVQNVVVTSVNFSPVEESGSDLICACSELKSRRAHYFKVAKINAQFSGSGDLCSALLLDSFLTQNPATRDLCAALNQVLSLVDSILLNTFELYKASATARPLKINDLRLIESRELLKQTAATKYTPIKL</sequence>
<dbReference type="Pfam" id="PF08543">
    <property type="entry name" value="Phos_pyr_kin"/>
    <property type="match status" value="1"/>
</dbReference>